<accession>F0EH35</accession>
<dbReference type="Proteomes" id="UP000004835">
    <property type="component" value="Unassembled WGS sequence"/>
</dbReference>
<proteinExistence type="predicted"/>
<dbReference type="HOGENOM" id="CLU_3079438_0_0_9"/>
<dbReference type="AlphaFoldDB" id="F0EH35"/>
<organism evidence="1 2">
    <name type="scientific">Enterococcus casseliflavus ATCC 12755</name>
    <dbReference type="NCBI Taxonomy" id="888066"/>
    <lineage>
        <taxon>Bacteria</taxon>
        <taxon>Bacillati</taxon>
        <taxon>Bacillota</taxon>
        <taxon>Bacilli</taxon>
        <taxon>Lactobacillales</taxon>
        <taxon>Enterococcaceae</taxon>
        <taxon>Enterococcus</taxon>
    </lineage>
</organism>
<evidence type="ECO:0000313" key="2">
    <source>
        <dbReference type="Proteomes" id="UP000004835"/>
    </source>
</evidence>
<comment type="caution">
    <text evidence="1">The sequence shown here is derived from an EMBL/GenBank/DDBJ whole genome shotgun (WGS) entry which is preliminary data.</text>
</comment>
<sequence>MSDFTMLNDYEFERLCKDIMQIYLDTSLYIFPRGVYQGIDFCDKETRPEIMI</sequence>
<evidence type="ECO:0000313" key="1">
    <source>
        <dbReference type="EMBL" id="EGC70552.1"/>
    </source>
</evidence>
<gene>
    <name evidence="1" type="ORF">HMPREF9087_0718</name>
</gene>
<protein>
    <submittedName>
        <fullName evidence="1">Uncharacterized protein</fullName>
    </submittedName>
</protein>
<dbReference type="EMBL" id="AEWT01000006">
    <property type="protein sequence ID" value="EGC70552.1"/>
    <property type="molecule type" value="Genomic_DNA"/>
</dbReference>
<name>F0EH35_ENTCA</name>
<reference evidence="1 2" key="1">
    <citation type="submission" date="2011-01" db="EMBL/GenBank/DDBJ databases">
        <authorList>
            <person name="Muzny D."/>
            <person name="Qin X."/>
            <person name="Deng J."/>
            <person name="Jiang H."/>
            <person name="Liu Y."/>
            <person name="Qu J."/>
            <person name="Song X.-Z."/>
            <person name="Zhang L."/>
            <person name="Thornton R."/>
            <person name="Coyle M."/>
            <person name="Francisco L."/>
            <person name="Jackson L."/>
            <person name="Javaid M."/>
            <person name="Korchina V."/>
            <person name="Kovar C."/>
            <person name="Mata R."/>
            <person name="Mathew T."/>
            <person name="Ngo R."/>
            <person name="Nguyen L."/>
            <person name="Nguyen N."/>
            <person name="Okwuonu G."/>
            <person name="Ongeri F."/>
            <person name="Pham C."/>
            <person name="Simmons D."/>
            <person name="Wilczek-Boney K."/>
            <person name="Hale W."/>
            <person name="Jakkamsetti A."/>
            <person name="Pham P."/>
            <person name="Ruth R."/>
            <person name="San Lucas F."/>
            <person name="Warren J."/>
            <person name="Zhang J."/>
            <person name="Zhao Z."/>
            <person name="Zhou C."/>
            <person name="Zhu D."/>
            <person name="Lee S."/>
            <person name="Bess C."/>
            <person name="Blankenburg K."/>
            <person name="Forbes L."/>
            <person name="Fu Q."/>
            <person name="Gubbala S."/>
            <person name="Hirani K."/>
            <person name="Jayaseelan J.C."/>
            <person name="Lara F."/>
            <person name="Munidasa M."/>
            <person name="Palculict T."/>
            <person name="Patil S."/>
            <person name="Pu L.-L."/>
            <person name="Saada N."/>
            <person name="Tang L."/>
            <person name="Weissenberger G."/>
            <person name="Zhu Y."/>
            <person name="Hemphill L."/>
            <person name="Shang Y."/>
            <person name="Youmans B."/>
            <person name="Ayvaz T."/>
            <person name="Ross M."/>
            <person name="Santibanez J."/>
            <person name="Aqrawi P."/>
            <person name="Gross S."/>
            <person name="Joshi V."/>
            <person name="Fowler G."/>
            <person name="Nazareth L."/>
            <person name="Reid J."/>
            <person name="Worley K."/>
            <person name="Petrosino J."/>
            <person name="Highlander S."/>
            <person name="Gibbs R."/>
        </authorList>
    </citation>
    <scope>NUCLEOTIDE SEQUENCE [LARGE SCALE GENOMIC DNA]</scope>
    <source>
        <strain evidence="1 2">ATCC 12755</strain>
    </source>
</reference>